<evidence type="ECO:0008006" key="4">
    <source>
        <dbReference type="Google" id="ProtNLM"/>
    </source>
</evidence>
<comment type="caution">
    <text evidence="2">The sequence shown here is derived from an EMBL/GenBank/DDBJ whole genome shotgun (WGS) entry which is preliminary data.</text>
</comment>
<evidence type="ECO:0000256" key="1">
    <source>
        <dbReference type="SAM" id="SignalP"/>
    </source>
</evidence>
<accession>A0A2U2BDN0</accession>
<evidence type="ECO:0000313" key="2">
    <source>
        <dbReference type="EMBL" id="PWE01137.1"/>
    </source>
</evidence>
<dbReference type="SUPFAM" id="SSF51445">
    <property type="entry name" value="(Trans)glycosidases"/>
    <property type="match status" value="1"/>
</dbReference>
<dbReference type="AlphaFoldDB" id="A0A2U2BDN0"/>
<reference evidence="2 3" key="1">
    <citation type="submission" date="2018-05" db="EMBL/GenBank/DDBJ databases">
        <title>Marinilabilia rubrum sp. nov., isolated from saltern sediment.</title>
        <authorList>
            <person name="Zhang R."/>
        </authorList>
    </citation>
    <scope>NUCLEOTIDE SEQUENCE [LARGE SCALE GENOMIC DNA]</scope>
    <source>
        <strain evidence="2 3">WTE16</strain>
    </source>
</reference>
<dbReference type="OrthoDB" id="2484068at2"/>
<dbReference type="Proteomes" id="UP000244956">
    <property type="component" value="Unassembled WGS sequence"/>
</dbReference>
<sequence>MKKYYFSLLLSVLLSVFNMHAQISFKTNDLEIKVNKNGQITHLISIDSGQNFVPEEKGFLLKIKMNGKVVEPERVEKEENDLLVSFPEGIKLKVKTLENPSHVRFEMVSVNNPDSVEALIWGPIKTLISEIIGDFVGVVRNDEFAIGIQALNVKTTGGQLKNKEGAVYSRGTAAVPQDYGSSLQAFCVNRSQSRKIEVWNGFKETQVVGNPGFGIEGSAIAVFGTKPEKALATIGQIEIKEGLPHILIDGEWIKSSEKAGRPYIISNFSESNFGEMLDFVEEVGFYSLYHSHPFSNWGHFDLLPGLFPGGRDGLKACVEKASQRNIRVGVHTLTNFITTNDPLVTPIPNDGLAIYATTTLVREIAAEDDEIIIEDPEHYSVKTSLQTVRIGDELIRFARVSDTKPYRLLQCQRGAFGTNATDHKAGDTIGRLIDHPYKTFYPDMNLQSKIVENLVDFFNETGVSHLDFDGHEGAFSTGYGDASKDYFALKLIEGVDHPLINGTSRSSHFYWHINTYMNWGEPWYGGMRESQNEVRFRNQAVLERNYQPNMLGWFWYRANTTPEEMEWVMARAAGWNAGYALVVNPDDIKKNPHTSELIEIIRIWEEAKTRNIFNEQQRRLLKSGENDFSLSKVNELQFNLQHYKKETFIHDNIVLQPGQPNYSEWSFISQQDGQPLYIQLGANGEEGVISNIVMELDGFKTMKFGIDLQAGYSCVYNGGNAILVYNEKGQFIKKVLPDFEDVKLDKGRHTIRISCDNSNSAMKLKGEIRLKDRVDTIKL</sequence>
<feature type="signal peptide" evidence="1">
    <location>
        <begin position="1"/>
        <end position="21"/>
    </location>
</feature>
<proteinExistence type="predicted"/>
<evidence type="ECO:0000313" key="3">
    <source>
        <dbReference type="Proteomes" id="UP000244956"/>
    </source>
</evidence>
<gene>
    <name evidence="2" type="ORF">DDZ16_01210</name>
</gene>
<name>A0A2U2BDN0_9BACT</name>
<feature type="chain" id="PRO_5015489968" description="Glycoside hydrolase family 42 N-terminal domain-containing protein" evidence="1">
    <location>
        <begin position="22"/>
        <end position="779"/>
    </location>
</feature>
<organism evidence="2 3">
    <name type="scientific">Marinilabilia rubra</name>
    <dbReference type="NCBI Taxonomy" id="2162893"/>
    <lineage>
        <taxon>Bacteria</taxon>
        <taxon>Pseudomonadati</taxon>
        <taxon>Bacteroidota</taxon>
        <taxon>Bacteroidia</taxon>
        <taxon>Marinilabiliales</taxon>
        <taxon>Marinilabiliaceae</taxon>
        <taxon>Marinilabilia</taxon>
    </lineage>
</organism>
<dbReference type="InterPro" id="IPR017853">
    <property type="entry name" value="GH"/>
</dbReference>
<dbReference type="RefSeq" id="WP_109262592.1">
    <property type="nucleotide sequence ID" value="NZ_QEWP01000001.1"/>
</dbReference>
<protein>
    <recommendedName>
        <fullName evidence="4">Glycoside hydrolase family 42 N-terminal domain-containing protein</fullName>
    </recommendedName>
</protein>
<keyword evidence="3" id="KW-1185">Reference proteome</keyword>
<keyword evidence="1" id="KW-0732">Signal</keyword>
<dbReference type="EMBL" id="QEWP01000001">
    <property type="protein sequence ID" value="PWE01137.1"/>
    <property type="molecule type" value="Genomic_DNA"/>
</dbReference>